<accession>A0A3D8QY94</accession>
<dbReference type="GO" id="GO:0008270">
    <property type="term" value="F:zinc ion binding"/>
    <property type="evidence" value="ECO:0007669"/>
    <property type="project" value="InterPro"/>
</dbReference>
<dbReference type="InterPro" id="IPR036864">
    <property type="entry name" value="Zn2-C6_fun-type_DNA-bd_sf"/>
</dbReference>
<dbReference type="CDD" id="cd00067">
    <property type="entry name" value="GAL4"/>
    <property type="match status" value="1"/>
</dbReference>
<evidence type="ECO:0000256" key="3">
    <source>
        <dbReference type="ARBA" id="ARBA00023242"/>
    </source>
</evidence>
<keyword evidence="3" id="KW-0539">Nucleus</keyword>
<feature type="region of interest" description="Disordered" evidence="4">
    <location>
        <begin position="601"/>
        <end position="621"/>
    </location>
</feature>
<feature type="domain" description="Zn(2)-C6 fungal-type" evidence="5">
    <location>
        <begin position="19"/>
        <end position="48"/>
    </location>
</feature>
<dbReference type="Gene3D" id="4.10.240.10">
    <property type="entry name" value="Zn(2)-C6 fungal-type DNA-binding domain"/>
    <property type="match status" value="1"/>
</dbReference>
<evidence type="ECO:0000256" key="1">
    <source>
        <dbReference type="ARBA" id="ARBA00004123"/>
    </source>
</evidence>
<gene>
    <name evidence="6" type="ORF">BP6252_10149</name>
</gene>
<dbReference type="GO" id="GO:0006351">
    <property type="term" value="P:DNA-templated transcription"/>
    <property type="evidence" value="ECO:0007669"/>
    <property type="project" value="InterPro"/>
</dbReference>
<dbReference type="InterPro" id="IPR001138">
    <property type="entry name" value="Zn2Cys6_DnaBD"/>
</dbReference>
<sequence length="664" mass="73938">MAETEASMQALDHSRKIRSCMMCHQRKIRCDKRSPCSNCARGDLLCCYPGPEQNRRRATRTTISDVASRLARLERTIVAMHADAPPTTDPKPENATSNEELDNQPRDDDFTKDEASRNNSRSVETPPAEELLVRDGKSTHYVNEMFLSRILDEERELRVAMGSPSAESSHPENSLSIQLGGIFSSFREPASSAPSLHPSRWHTVQLWQVFVANVDNVAKVVHIPTTQTALFAAIGDPGSAAADLNALMFSIYFAATTSLSSAAAATLLGRARGVALQRFKQGIEESLAAANLLETPTFKSLQALSLYLSCLRAYNGGKAGWSLNGLALRSAQSIGLHRDPDNFALKPFESEMRRRLWWHLRTSDARAAEDHGIALGSFHDNSDTRIPLNLNDSDLTPQMQELPKPREGWTEMTFPLVTIEASRVLQQIYRMPAGSAANNKAECQKMMSEMKARLESLYLQNCDPNIPSQRATQLLGRMLISKMEFIIQQQWRSGHFNDDSSGANESALVAAVASLDKTLQLQTDELLHGGQWMFQTYTQYHLLSFILFYLCLKPLGPAAEEAWRVVNSTFVVVEELNKHCEHGPKWAIMQALRARALRARHASENGNNGQDSDTLASAETSNSAETFPADDAFANDIMNWDINAMDFSDWNNAAQTYEIQHFDN</sequence>
<name>A0A3D8QY94_9HELO</name>
<dbReference type="InterPro" id="IPR050613">
    <property type="entry name" value="Sec_Metabolite_Reg"/>
</dbReference>
<dbReference type="STRING" id="1849047.A0A3D8QY94"/>
<dbReference type="CDD" id="cd12148">
    <property type="entry name" value="fungal_TF_MHR"/>
    <property type="match status" value="1"/>
</dbReference>
<dbReference type="GO" id="GO:0003677">
    <property type="term" value="F:DNA binding"/>
    <property type="evidence" value="ECO:0007669"/>
    <property type="project" value="InterPro"/>
</dbReference>
<dbReference type="SMART" id="SM00906">
    <property type="entry name" value="Fungal_trans"/>
    <property type="match status" value="1"/>
</dbReference>
<protein>
    <recommendedName>
        <fullName evidence="5">Zn(2)-C6 fungal-type domain-containing protein</fullName>
    </recommendedName>
</protein>
<comment type="subcellular location">
    <subcellularLocation>
        <location evidence="1">Nucleus</location>
    </subcellularLocation>
</comment>
<reference evidence="6 7" key="1">
    <citation type="journal article" date="2018" name="IMA Fungus">
        <title>IMA Genome-F 9: Draft genome sequence of Annulohypoxylon stygium, Aspergillus mulundensis, Berkeleyomyces basicola (syn. Thielaviopsis basicola), Ceratocystis smalleyi, two Cercospora beticola strains, Coleophoma cylindrospora, Fusarium fracticaudum, Phialophora cf. hyalina, and Morchella septimelata.</title>
        <authorList>
            <person name="Wingfield B.D."/>
            <person name="Bills G.F."/>
            <person name="Dong Y."/>
            <person name="Huang W."/>
            <person name="Nel W.J."/>
            <person name="Swalarsk-Parry B.S."/>
            <person name="Vaghefi N."/>
            <person name="Wilken P.M."/>
            <person name="An Z."/>
            <person name="de Beer Z.W."/>
            <person name="De Vos L."/>
            <person name="Chen L."/>
            <person name="Duong T.A."/>
            <person name="Gao Y."/>
            <person name="Hammerbacher A."/>
            <person name="Kikkert J.R."/>
            <person name="Li Y."/>
            <person name="Li H."/>
            <person name="Li K."/>
            <person name="Li Q."/>
            <person name="Liu X."/>
            <person name="Ma X."/>
            <person name="Naidoo K."/>
            <person name="Pethybridge S.J."/>
            <person name="Sun J."/>
            <person name="Steenkamp E.T."/>
            <person name="van der Nest M.A."/>
            <person name="van Wyk S."/>
            <person name="Wingfield M.J."/>
            <person name="Xiong C."/>
            <person name="Yue Q."/>
            <person name="Zhang X."/>
        </authorList>
    </citation>
    <scope>NUCLEOTIDE SEQUENCE [LARGE SCALE GENOMIC DNA]</scope>
    <source>
        <strain evidence="6 7">BP6252</strain>
    </source>
</reference>
<organism evidence="6 7">
    <name type="scientific">Coleophoma cylindrospora</name>
    <dbReference type="NCBI Taxonomy" id="1849047"/>
    <lineage>
        <taxon>Eukaryota</taxon>
        <taxon>Fungi</taxon>
        <taxon>Dikarya</taxon>
        <taxon>Ascomycota</taxon>
        <taxon>Pezizomycotina</taxon>
        <taxon>Leotiomycetes</taxon>
        <taxon>Helotiales</taxon>
        <taxon>Dermateaceae</taxon>
        <taxon>Coleophoma</taxon>
    </lineage>
</organism>
<evidence type="ECO:0000256" key="4">
    <source>
        <dbReference type="SAM" id="MobiDB-lite"/>
    </source>
</evidence>
<dbReference type="SUPFAM" id="SSF57701">
    <property type="entry name" value="Zn2/Cys6 DNA-binding domain"/>
    <property type="match status" value="1"/>
</dbReference>
<dbReference type="EMBL" id="PDLM01000011">
    <property type="protein sequence ID" value="RDW66514.1"/>
    <property type="molecule type" value="Genomic_DNA"/>
</dbReference>
<evidence type="ECO:0000313" key="7">
    <source>
        <dbReference type="Proteomes" id="UP000256645"/>
    </source>
</evidence>
<keyword evidence="7" id="KW-1185">Reference proteome</keyword>
<dbReference type="AlphaFoldDB" id="A0A3D8QY94"/>
<dbReference type="GO" id="GO:0005634">
    <property type="term" value="C:nucleus"/>
    <property type="evidence" value="ECO:0007669"/>
    <property type="project" value="UniProtKB-SubCell"/>
</dbReference>
<dbReference type="PANTHER" id="PTHR31001">
    <property type="entry name" value="UNCHARACTERIZED TRANSCRIPTIONAL REGULATORY PROTEIN"/>
    <property type="match status" value="1"/>
</dbReference>
<dbReference type="PROSITE" id="PS50048">
    <property type="entry name" value="ZN2_CY6_FUNGAL_2"/>
    <property type="match status" value="1"/>
</dbReference>
<dbReference type="InterPro" id="IPR007219">
    <property type="entry name" value="XnlR_reg_dom"/>
</dbReference>
<dbReference type="GO" id="GO:0000981">
    <property type="term" value="F:DNA-binding transcription factor activity, RNA polymerase II-specific"/>
    <property type="evidence" value="ECO:0007669"/>
    <property type="project" value="InterPro"/>
</dbReference>
<feature type="compositionally biased region" description="Polar residues" evidence="4">
    <location>
        <begin position="604"/>
        <end position="621"/>
    </location>
</feature>
<dbReference type="Pfam" id="PF00172">
    <property type="entry name" value="Zn_clus"/>
    <property type="match status" value="1"/>
</dbReference>
<comment type="caution">
    <text evidence="6">The sequence shown here is derived from an EMBL/GenBank/DDBJ whole genome shotgun (WGS) entry which is preliminary data.</text>
</comment>
<dbReference type="Proteomes" id="UP000256645">
    <property type="component" value="Unassembled WGS sequence"/>
</dbReference>
<evidence type="ECO:0000259" key="5">
    <source>
        <dbReference type="PROSITE" id="PS50048"/>
    </source>
</evidence>
<dbReference type="PANTHER" id="PTHR31001:SF57">
    <property type="entry name" value="ZN(II)2CYS6 TRANSCRIPTION FACTOR (EUROFUNG)"/>
    <property type="match status" value="1"/>
</dbReference>
<proteinExistence type="predicted"/>
<dbReference type="PROSITE" id="PS00463">
    <property type="entry name" value="ZN2_CY6_FUNGAL_1"/>
    <property type="match status" value="1"/>
</dbReference>
<feature type="compositionally biased region" description="Basic and acidic residues" evidence="4">
    <location>
        <begin position="103"/>
        <end position="116"/>
    </location>
</feature>
<dbReference type="OrthoDB" id="424974at2759"/>
<evidence type="ECO:0000256" key="2">
    <source>
        <dbReference type="ARBA" id="ARBA00022723"/>
    </source>
</evidence>
<dbReference type="Pfam" id="PF04082">
    <property type="entry name" value="Fungal_trans"/>
    <property type="match status" value="1"/>
</dbReference>
<dbReference type="SMART" id="SM00066">
    <property type="entry name" value="GAL4"/>
    <property type="match status" value="1"/>
</dbReference>
<keyword evidence="2" id="KW-0479">Metal-binding</keyword>
<evidence type="ECO:0000313" key="6">
    <source>
        <dbReference type="EMBL" id="RDW66514.1"/>
    </source>
</evidence>
<feature type="region of interest" description="Disordered" evidence="4">
    <location>
        <begin position="80"/>
        <end position="135"/>
    </location>
</feature>